<protein>
    <submittedName>
        <fullName evidence="6">Metallophosphoesterase family protein</fullName>
        <ecNumber evidence="6">3.1.-.-</ecNumber>
    </submittedName>
</protein>
<comment type="similarity">
    <text evidence="4">Belongs to the cyclic nucleotide phosphodiesterase class-III family.</text>
</comment>
<dbReference type="Gene3D" id="3.60.21.10">
    <property type="match status" value="1"/>
</dbReference>
<dbReference type="RefSeq" id="WP_390332793.1">
    <property type="nucleotide sequence ID" value="NZ_JBHRTP010000080.1"/>
</dbReference>
<dbReference type="InterPro" id="IPR004843">
    <property type="entry name" value="Calcineurin-like_PHP"/>
</dbReference>
<comment type="caution">
    <text evidence="6">The sequence shown here is derived from an EMBL/GenBank/DDBJ whole genome shotgun (WGS) entry which is preliminary data.</text>
</comment>
<sequence length="275" mass="30961">MRTLVHLSDLHFDRIDHALITPLIALVRESCPDLVVVSGDLTQRARTAQFKEARRFLDALPTPQIIVPGNHDIPLHNIFSRFMRPLEKYQRYITDVLDPAYIDEEIAVFGINTARSLTIKHGRVNDEQIAGVRARLCALDDDITKIIVTHHPFDLPERYDDKNLVRRAPIAMDMFSSCRADLLLAGHLHASHAGNTAARYDIAGYSALAVQAGTATSTRARGESNSFNIIRIAAPRIVIERFSWIPNRRRFAHATTETFERVSNGWASVKHVSQP</sequence>
<evidence type="ECO:0000256" key="3">
    <source>
        <dbReference type="ARBA" id="ARBA00023004"/>
    </source>
</evidence>
<dbReference type="GO" id="GO:0016787">
    <property type="term" value="F:hydrolase activity"/>
    <property type="evidence" value="ECO:0007669"/>
    <property type="project" value="UniProtKB-KW"/>
</dbReference>
<dbReference type="SUPFAM" id="SSF56300">
    <property type="entry name" value="Metallo-dependent phosphatases"/>
    <property type="match status" value="1"/>
</dbReference>
<dbReference type="InterPro" id="IPR029052">
    <property type="entry name" value="Metallo-depent_PP-like"/>
</dbReference>
<evidence type="ECO:0000256" key="2">
    <source>
        <dbReference type="ARBA" id="ARBA00022801"/>
    </source>
</evidence>
<dbReference type="InterPro" id="IPR050884">
    <property type="entry name" value="CNP_phosphodiesterase-III"/>
</dbReference>
<keyword evidence="2 6" id="KW-0378">Hydrolase</keyword>
<dbReference type="PANTHER" id="PTHR42988">
    <property type="entry name" value="PHOSPHOHYDROLASE"/>
    <property type="match status" value="1"/>
</dbReference>
<accession>A0ABV7F9A7</accession>
<evidence type="ECO:0000313" key="6">
    <source>
        <dbReference type="EMBL" id="MFC3110485.1"/>
    </source>
</evidence>
<keyword evidence="7" id="KW-1185">Reference proteome</keyword>
<reference evidence="7" key="1">
    <citation type="journal article" date="2019" name="Int. J. Syst. Evol. Microbiol.">
        <title>The Global Catalogue of Microorganisms (GCM) 10K type strain sequencing project: providing services to taxonomists for standard genome sequencing and annotation.</title>
        <authorList>
            <consortium name="The Broad Institute Genomics Platform"/>
            <consortium name="The Broad Institute Genome Sequencing Center for Infectious Disease"/>
            <person name="Wu L."/>
            <person name="Ma J."/>
        </authorList>
    </citation>
    <scope>NUCLEOTIDE SEQUENCE [LARGE SCALE GENOMIC DNA]</scope>
    <source>
        <strain evidence="7">KCTC 42986</strain>
    </source>
</reference>
<dbReference type="Pfam" id="PF00149">
    <property type="entry name" value="Metallophos"/>
    <property type="match status" value="1"/>
</dbReference>
<evidence type="ECO:0000313" key="7">
    <source>
        <dbReference type="Proteomes" id="UP001595530"/>
    </source>
</evidence>
<proteinExistence type="inferred from homology"/>
<gene>
    <name evidence="6" type="ORF">ACFOFO_21385</name>
</gene>
<evidence type="ECO:0000256" key="4">
    <source>
        <dbReference type="ARBA" id="ARBA00025742"/>
    </source>
</evidence>
<dbReference type="PANTHER" id="PTHR42988:SF2">
    <property type="entry name" value="CYCLIC NUCLEOTIDE PHOSPHODIESTERASE CBUA0032-RELATED"/>
    <property type="match status" value="1"/>
</dbReference>
<name>A0ABV7F9A7_9BURK</name>
<feature type="domain" description="Calcineurin-like phosphoesterase" evidence="5">
    <location>
        <begin position="4"/>
        <end position="190"/>
    </location>
</feature>
<dbReference type="EMBL" id="JBHRTP010000080">
    <property type="protein sequence ID" value="MFC3110485.1"/>
    <property type="molecule type" value="Genomic_DNA"/>
</dbReference>
<dbReference type="Proteomes" id="UP001595530">
    <property type="component" value="Unassembled WGS sequence"/>
</dbReference>
<dbReference type="EC" id="3.1.-.-" evidence="6"/>
<organism evidence="6 7">
    <name type="scientific">Undibacterium arcticum</name>
    <dbReference type="NCBI Taxonomy" id="1762892"/>
    <lineage>
        <taxon>Bacteria</taxon>
        <taxon>Pseudomonadati</taxon>
        <taxon>Pseudomonadota</taxon>
        <taxon>Betaproteobacteria</taxon>
        <taxon>Burkholderiales</taxon>
        <taxon>Oxalobacteraceae</taxon>
        <taxon>Undibacterium</taxon>
    </lineage>
</organism>
<keyword evidence="3" id="KW-0408">Iron</keyword>
<evidence type="ECO:0000256" key="1">
    <source>
        <dbReference type="ARBA" id="ARBA00022723"/>
    </source>
</evidence>
<evidence type="ECO:0000259" key="5">
    <source>
        <dbReference type="Pfam" id="PF00149"/>
    </source>
</evidence>
<keyword evidence="1" id="KW-0479">Metal-binding</keyword>